<reference evidence="2" key="1">
    <citation type="submission" date="2019-06" db="EMBL/GenBank/DDBJ databases">
        <authorList>
            <person name="Zheng W."/>
        </authorList>
    </citation>
    <scope>NUCLEOTIDE SEQUENCE</scope>
    <source>
        <strain evidence="2">QDHG01</strain>
    </source>
</reference>
<gene>
    <name evidence="2" type="ORF">FGO68_gene13090</name>
</gene>
<dbReference type="AlphaFoldDB" id="A0A8J8SXR1"/>
<accession>A0A8J8SXR1</accession>
<evidence type="ECO:0000313" key="3">
    <source>
        <dbReference type="Proteomes" id="UP000785679"/>
    </source>
</evidence>
<name>A0A8J8SXR1_HALGN</name>
<evidence type="ECO:0000313" key="2">
    <source>
        <dbReference type="EMBL" id="TNV74495.1"/>
    </source>
</evidence>
<feature type="region of interest" description="Disordered" evidence="1">
    <location>
        <begin position="1"/>
        <end position="43"/>
    </location>
</feature>
<feature type="compositionally biased region" description="Basic and acidic residues" evidence="1">
    <location>
        <begin position="8"/>
        <end position="25"/>
    </location>
</feature>
<dbReference type="EMBL" id="RRYP01016930">
    <property type="protein sequence ID" value="TNV74495.1"/>
    <property type="molecule type" value="Genomic_DNA"/>
</dbReference>
<protein>
    <submittedName>
        <fullName evidence="2">Uncharacterized protein</fullName>
    </submittedName>
</protein>
<feature type="region of interest" description="Disordered" evidence="1">
    <location>
        <begin position="88"/>
        <end position="186"/>
    </location>
</feature>
<organism evidence="2 3">
    <name type="scientific">Halteria grandinella</name>
    <dbReference type="NCBI Taxonomy" id="5974"/>
    <lineage>
        <taxon>Eukaryota</taxon>
        <taxon>Sar</taxon>
        <taxon>Alveolata</taxon>
        <taxon>Ciliophora</taxon>
        <taxon>Intramacronucleata</taxon>
        <taxon>Spirotrichea</taxon>
        <taxon>Stichotrichia</taxon>
        <taxon>Sporadotrichida</taxon>
        <taxon>Halteriidae</taxon>
        <taxon>Halteria</taxon>
    </lineage>
</organism>
<proteinExistence type="predicted"/>
<evidence type="ECO:0000256" key="1">
    <source>
        <dbReference type="SAM" id="MobiDB-lite"/>
    </source>
</evidence>
<sequence length="186" mass="20967">MGLTNTALKEHQEKHAEAKLEDKFPQKGGAGKAKDEEDKEDYDFENAQIEDLANMLGGGPLKDSSQPVDQQKMQEILKKKIALIDRELSKMEPTSLISTGKADLLSSQKRSFSKDHKQESQPEDKDDDERKPVFIKRRDRKTLEKKVNARQEQGSSSSGSRQRKTTEAAVTAMKGLLSFQDDDDQM</sequence>
<dbReference type="Proteomes" id="UP000785679">
    <property type="component" value="Unassembled WGS sequence"/>
</dbReference>
<comment type="caution">
    <text evidence="2">The sequence shown here is derived from an EMBL/GenBank/DDBJ whole genome shotgun (WGS) entry which is preliminary data.</text>
</comment>
<keyword evidence="3" id="KW-1185">Reference proteome</keyword>
<feature type="compositionally biased region" description="Basic and acidic residues" evidence="1">
    <location>
        <begin position="112"/>
        <end position="132"/>
    </location>
</feature>